<dbReference type="Proteomes" id="UP000290545">
    <property type="component" value="Unassembled WGS sequence"/>
</dbReference>
<evidence type="ECO:0000313" key="3">
    <source>
        <dbReference type="Proteomes" id="UP000290545"/>
    </source>
</evidence>
<proteinExistence type="predicted"/>
<evidence type="ECO:0000313" key="2">
    <source>
        <dbReference type="EMBL" id="RXK81668.1"/>
    </source>
</evidence>
<dbReference type="RefSeq" id="WP_129005065.1">
    <property type="nucleotide sequence ID" value="NZ_SDHZ01000003.1"/>
</dbReference>
<feature type="signal peptide" evidence="1">
    <location>
        <begin position="1"/>
        <end position="20"/>
    </location>
</feature>
<name>A0A4Q1D1D6_9BACT</name>
<evidence type="ECO:0000256" key="1">
    <source>
        <dbReference type="SAM" id="SignalP"/>
    </source>
</evidence>
<keyword evidence="1" id="KW-0732">Signal</keyword>
<accession>A0A4Q1D1D6</accession>
<sequence>MKWLFTVLLLLLIIPRQGNAQGTELAQLWLNVDKLTQLQSILQDMYKGYRILSDGYNKVRDVASGNYKLHEVFLDGLYIVSPEVKKYKRVGDIISCQLSILKEGKEAWQTFGSASVFQSSYRDYISRVLNNLYDGSLRNLSELTMVITSGSLRMSDDERLKAIDRIYGDVQGKLTFLRLFNIDTRTYMVNLIRETGENNGLQTLLDLK</sequence>
<reference evidence="2 3" key="1">
    <citation type="submission" date="2019-01" db="EMBL/GenBank/DDBJ databases">
        <title>Filimonas sp. strain TTM-71.</title>
        <authorList>
            <person name="Chen W.-M."/>
        </authorList>
    </citation>
    <scope>NUCLEOTIDE SEQUENCE [LARGE SCALE GENOMIC DNA]</scope>
    <source>
        <strain evidence="2 3">TTM-71</strain>
    </source>
</reference>
<organism evidence="2 3">
    <name type="scientific">Filimonas effusa</name>
    <dbReference type="NCBI Taxonomy" id="2508721"/>
    <lineage>
        <taxon>Bacteria</taxon>
        <taxon>Pseudomonadati</taxon>
        <taxon>Bacteroidota</taxon>
        <taxon>Chitinophagia</taxon>
        <taxon>Chitinophagales</taxon>
        <taxon>Chitinophagaceae</taxon>
        <taxon>Filimonas</taxon>
    </lineage>
</organism>
<dbReference type="OrthoDB" id="826958at2"/>
<comment type="caution">
    <text evidence="2">The sequence shown here is derived from an EMBL/GenBank/DDBJ whole genome shotgun (WGS) entry which is preliminary data.</text>
</comment>
<dbReference type="AlphaFoldDB" id="A0A4Q1D1D6"/>
<dbReference type="EMBL" id="SDHZ01000003">
    <property type="protein sequence ID" value="RXK81668.1"/>
    <property type="molecule type" value="Genomic_DNA"/>
</dbReference>
<gene>
    <name evidence="2" type="ORF">ESB13_17870</name>
</gene>
<protein>
    <submittedName>
        <fullName evidence="2">TerB family tellurite resistance protein</fullName>
    </submittedName>
</protein>
<feature type="chain" id="PRO_5020430508" evidence="1">
    <location>
        <begin position="21"/>
        <end position="208"/>
    </location>
</feature>
<keyword evidence="3" id="KW-1185">Reference proteome</keyword>